<dbReference type="EMBL" id="UINC01192118">
    <property type="protein sequence ID" value="SVE07098.1"/>
    <property type="molecule type" value="Genomic_DNA"/>
</dbReference>
<accession>A0A383AJ16</accession>
<feature type="non-terminal residue" evidence="1">
    <location>
        <position position="1"/>
    </location>
</feature>
<protein>
    <submittedName>
        <fullName evidence="1">Uncharacterized protein</fullName>
    </submittedName>
</protein>
<gene>
    <name evidence="1" type="ORF">METZ01_LOCUS459952</name>
</gene>
<sequence length="94" mass="10780">VFSLWKRLVVACGGRGPRGKDLAWEEIDRVWCPEGTTDALLREQQRPELKIILRNALDGIMEERAAPGNISRMKEYKKLAKTVDQYYEIMVGSD</sequence>
<organism evidence="1">
    <name type="scientific">marine metagenome</name>
    <dbReference type="NCBI Taxonomy" id="408172"/>
    <lineage>
        <taxon>unclassified sequences</taxon>
        <taxon>metagenomes</taxon>
        <taxon>ecological metagenomes</taxon>
    </lineage>
</organism>
<reference evidence="1" key="1">
    <citation type="submission" date="2018-05" db="EMBL/GenBank/DDBJ databases">
        <authorList>
            <person name="Lanie J.A."/>
            <person name="Ng W.-L."/>
            <person name="Kazmierczak K.M."/>
            <person name="Andrzejewski T.M."/>
            <person name="Davidsen T.M."/>
            <person name="Wayne K.J."/>
            <person name="Tettelin H."/>
            <person name="Glass J.I."/>
            <person name="Rusch D."/>
            <person name="Podicherti R."/>
            <person name="Tsui H.-C.T."/>
            <person name="Winkler M.E."/>
        </authorList>
    </citation>
    <scope>NUCLEOTIDE SEQUENCE</scope>
</reference>
<evidence type="ECO:0000313" key="1">
    <source>
        <dbReference type="EMBL" id="SVE07098.1"/>
    </source>
</evidence>
<proteinExistence type="predicted"/>
<feature type="non-terminal residue" evidence="1">
    <location>
        <position position="94"/>
    </location>
</feature>
<name>A0A383AJ16_9ZZZZ</name>
<dbReference type="AlphaFoldDB" id="A0A383AJ16"/>